<dbReference type="NCBIfam" id="TIGR02937">
    <property type="entry name" value="sigma70-ECF"/>
    <property type="match status" value="1"/>
</dbReference>
<evidence type="ECO:0000313" key="8">
    <source>
        <dbReference type="Proteomes" id="UP000030528"/>
    </source>
</evidence>
<dbReference type="STRING" id="1385510.GCA_000425205_02495"/>
<evidence type="ECO:0000256" key="4">
    <source>
        <dbReference type="ARBA" id="ARBA00023163"/>
    </source>
</evidence>
<dbReference type="PANTHER" id="PTHR43133">
    <property type="entry name" value="RNA POLYMERASE ECF-TYPE SIGMA FACTO"/>
    <property type="match status" value="1"/>
</dbReference>
<dbReference type="InterPro" id="IPR013249">
    <property type="entry name" value="RNA_pol_sigma70_r4_t2"/>
</dbReference>
<dbReference type="CDD" id="cd06171">
    <property type="entry name" value="Sigma70_r4"/>
    <property type="match status" value="1"/>
</dbReference>
<feature type="domain" description="RNA polymerase sigma-70 region 2" evidence="5">
    <location>
        <begin position="23"/>
        <end position="90"/>
    </location>
</feature>
<dbReference type="InterPro" id="IPR007627">
    <property type="entry name" value="RNA_pol_sigma70_r2"/>
</dbReference>
<evidence type="ECO:0000256" key="1">
    <source>
        <dbReference type="ARBA" id="ARBA00010641"/>
    </source>
</evidence>
<dbReference type="GO" id="GO:0006352">
    <property type="term" value="P:DNA-templated transcription initiation"/>
    <property type="evidence" value="ECO:0007669"/>
    <property type="project" value="InterPro"/>
</dbReference>
<evidence type="ECO:0000259" key="5">
    <source>
        <dbReference type="Pfam" id="PF04542"/>
    </source>
</evidence>
<proteinExistence type="inferred from homology"/>
<evidence type="ECO:0000313" key="7">
    <source>
        <dbReference type="EMBL" id="KGX91318.1"/>
    </source>
</evidence>
<name>A0A0A5GJC0_9BACI</name>
<dbReference type="InterPro" id="IPR036388">
    <property type="entry name" value="WH-like_DNA-bd_sf"/>
</dbReference>
<dbReference type="AlphaFoldDB" id="A0A0A5GJC0"/>
<reference evidence="7 8" key="1">
    <citation type="submission" date="2013-08" db="EMBL/GenBank/DDBJ databases">
        <authorList>
            <person name="Huang J."/>
            <person name="Wang G."/>
        </authorList>
    </citation>
    <scope>NUCLEOTIDE SEQUENCE [LARGE SCALE GENOMIC DNA]</scope>
    <source>
        <strain evidence="7 8">JSM 076056</strain>
    </source>
</reference>
<accession>A0A0A5GJC0</accession>
<dbReference type="OrthoDB" id="9784272at2"/>
<protein>
    <submittedName>
        <fullName evidence="7">RNA polymerase sigma70 factor</fullName>
    </submittedName>
</protein>
<comment type="caution">
    <text evidence="7">The sequence shown here is derived from an EMBL/GenBank/DDBJ whole genome shotgun (WGS) entry which is preliminary data.</text>
</comment>
<dbReference type="Pfam" id="PF08281">
    <property type="entry name" value="Sigma70_r4_2"/>
    <property type="match status" value="1"/>
</dbReference>
<dbReference type="PANTHER" id="PTHR43133:SF62">
    <property type="entry name" value="RNA POLYMERASE SIGMA FACTOR SIGZ"/>
    <property type="match status" value="1"/>
</dbReference>
<dbReference type="GO" id="GO:0003677">
    <property type="term" value="F:DNA binding"/>
    <property type="evidence" value="ECO:0007669"/>
    <property type="project" value="InterPro"/>
</dbReference>
<keyword evidence="4" id="KW-0804">Transcription</keyword>
<gene>
    <name evidence="7" type="ORF">N781_04425</name>
</gene>
<dbReference type="SUPFAM" id="SSF88946">
    <property type="entry name" value="Sigma2 domain of RNA polymerase sigma factors"/>
    <property type="match status" value="1"/>
</dbReference>
<dbReference type="Gene3D" id="1.10.10.10">
    <property type="entry name" value="Winged helix-like DNA-binding domain superfamily/Winged helix DNA-binding domain"/>
    <property type="match status" value="1"/>
</dbReference>
<dbReference type="InterPro" id="IPR013324">
    <property type="entry name" value="RNA_pol_sigma_r3/r4-like"/>
</dbReference>
<keyword evidence="3" id="KW-0731">Sigma factor</keyword>
<comment type="similarity">
    <text evidence="1">Belongs to the sigma-70 factor family. ECF subfamily.</text>
</comment>
<organism evidence="7 8">
    <name type="scientific">Pontibacillus halophilus JSM 076056 = DSM 19796</name>
    <dbReference type="NCBI Taxonomy" id="1385510"/>
    <lineage>
        <taxon>Bacteria</taxon>
        <taxon>Bacillati</taxon>
        <taxon>Bacillota</taxon>
        <taxon>Bacilli</taxon>
        <taxon>Bacillales</taxon>
        <taxon>Bacillaceae</taxon>
        <taxon>Pontibacillus</taxon>
    </lineage>
</organism>
<dbReference type="InterPro" id="IPR013325">
    <property type="entry name" value="RNA_pol_sigma_r2"/>
</dbReference>
<evidence type="ECO:0000259" key="6">
    <source>
        <dbReference type="Pfam" id="PF08281"/>
    </source>
</evidence>
<dbReference type="Pfam" id="PF04542">
    <property type="entry name" value="Sigma70_r2"/>
    <property type="match status" value="1"/>
</dbReference>
<dbReference type="eggNOG" id="COG1595">
    <property type="taxonomic scope" value="Bacteria"/>
</dbReference>
<dbReference type="InterPro" id="IPR014284">
    <property type="entry name" value="RNA_pol_sigma-70_dom"/>
</dbReference>
<evidence type="ECO:0000256" key="3">
    <source>
        <dbReference type="ARBA" id="ARBA00023082"/>
    </source>
</evidence>
<sequence length="189" mass="22239">MFMNDEELYQRLLNGDKEALEALYDKYEKLLFSMAYRTCQQNEMAEEAVQELFLKLWTRRAKYDSTKGKFSSWLLTVMRYTAIDLLKKKENQNYTLEDNKDYDEYEPSTEDLLEWKERGEMLRKAVQTLSNEQASIVNLFYFKGLTQREIADHLNLSLGTVKGRIRLALKHLKKELGQLKEKGGLGDVT</sequence>
<dbReference type="Gene3D" id="1.10.1740.10">
    <property type="match status" value="1"/>
</dbReference>
<dbReference type="SUPFAM" id="SSF88659">
    <property type="entry name" value="Sigma3 and sigma4 domains of RNA polymerase sigma factors"/>
    <property type="match status" value="1"/>
</dbReference>
<dbReference type="EMBL" id="AVPE01000010">
    <property type="protein sequence ID" value="KGX91318.1"/>
    <property type="molecule type" value="Genomic_DNA"/>
</dbReference>
<dbReference type="GO" id="GO:0016987">
    <property type="term" value="F:sigma factor activity"/>
    <property type="evidence" value="ECO:0007669"/>
    <property type="project" value="UniProtKB-KW"/>
</dbReference>
<feature type="domain" description="RNA polymerase sigma factor 70 region 4 type 2" evidence="6">
    <location>
        <begin position="120"/>
        <end position="172"/>
    </location>
</feature>
<evidence type="ECO:0000256" key="2">
    <source>
        <dbReference type="ARBA" id="ARBA00023015"/>
    </source>
</evidence>
<dbReference type="Proteomes" id="UP000030528">
    <property type="component" value="Unassembled WGS sequence"/>
</dbReference>
<keyword evidence="8" id="KW-1185">Reference proteome</keyword>
<keyword evidence="2" id="KW-0805">Transcription regulation</keyword>
<dbReference type="InterPro" id="IPR039425">
    <property type="entry name" value="RNA_pol_sigma-70-like"/>
</dbReference>